<dbReference type="PANTHER" id="PTHR30204">
    <property type="entry name" value="REDOX-CYCLING DRUG-SENSING TRANSCRIPTIONAL ACTIVATOR SOXR"/>
    <property type="match status" value="1"/>
</dbReference>
<comment type="caution">
    <text evidence="3">The sequence shown here is derived from an EMBL/GenBank/DDBJ whole genome shotgun (WGS) entry which is preliminary data.</text>
</comment>
<evidence type="ECO:0000256" key="1">
    <source>
        <dbReference type="ARBA" id="ARBA00023125"/>
    </source>
</evidence>
<gene>
    <name evidence="3" type="ORF">VSQ78_13800</name>
</gene>
<dbReference type="EMBL" id="JAYMRS010000004">
    <property type="protein sequence ID" value="MFB8768779.1"/>
    <property type="molecule type" value="Genomic_DNA"/>
</dbReference>
<evidence type="ECO:0000313" key="4">
    <source>
        <dbReference type="Proteomes" id="UP001585053"/>
    </source>
</evidence>
<name>A0ABV5DW29_9ACTN</name>
<dbReference type="PANTHER" id="PTHR30204:SF97">
    <property type="entry name" value="MERR FAMILY REGULATORY PROTEIN"/>
    <property type="match status" value="1"/>
</dbReference>
<dbReference type="InterPro" id="IPR009061">
    <property type="entry name" value="DNA-bd_dom_put_sf"/>
</dbReference>
<keyword evidence="4" id="KW-1185">Reference proteome</keyword>
<evidence type="ECO:0000259" key="2">
    <source>
        <dbReference type="PROSITE" id="PS50937"/>
    </source>
</evidence>
<sequence>MTSANRDEMDLLRVGDLSELTGVNTRLLRYYENQGLIRAERSTGGHRLFDPAVVEQIRSVRLLLAAGLPTRVIGELLECINDPDRLEPCAVPTLMEHLVDYDERIASLVGTRDTLQRLIDASTGASA</sequence>
<dbReference type="InterPro" id="IPR047057">
    <property type="entry name" value="MerR_fam"/>
</dbReference>
<dbReference type="PROSITE" id="PS50937">
    <property type="entry name" value="HTH_MERR_2"/>
    <property type="match status" value="1"/>
</dbReference>
<accession>A0ABV5DW29</accession>
<dbReference type="Pfam" id="PF13411">
    <property type="entry name" value="MerR_1"/>
    <property type="match status" value="1"/>
</dbReference>
<dbReference type="Gene3D" id="1.10.1660.10">
    <property type="match status" value="1"/>
</dbReference>
<dbReference type="RefSeq" id="WP_357714004.1">
    <property type="nucleotide sequence ID" value="NZ_JAYMRS010000004.1"/>
</dbReference>
<proteinExistence type="predicted"/>
<protein>
    <submittedName>
        <fullName evidence="3">MerR family transcriptional regulator</fullName>
    </submittedName>
</protein>
<organism evidence="3 4">
    <name type="scientific">Nocardiopsis alba</name>
    <dbReference type="NCBI Taxonomy" id="53437"/>
    <lineage>
        <taxon>Bacteria</taxon>
        <taxon>Bacillati</taxon>
        <taxon>Actinomycetota</taxon>
        <taxon>Actinomycetes</taxon>
        <taxon>Streptosporangiales</taxon>
        <taxon>Nocardiopsidaceae</taxon>
        <taxon>Nocardiopsis</taxon>
    </lineage>
</organism>
<dbReference type="PROSITE" id="PS00552">
    <property type="entry name" value="HTH_MERR_1"/>
    <property type="match status" value="1"/>
</dbReference>
<dbReference type="Proteomes" id="UP001585053">
    <property type="component" value="Unassembled WGS sequence"/>
</dbReference>
<dbReference type="PRINTS" id="PR00040">
    <property type="entry name" value="HTHMERR"/>
</dbReference>
<reference evidence="3 4" key="1">
    <citation type="submission" date="2024-01" db="EMBL/GenBank/DDBJ databases">
        <title>Genome mining of biosynthetic gene clusters to explore secondary metabolites of Streptomyces sp.</title>
        <authorList>
            <person name="Baig A."/>
            <person name="Ajitkumar Shintre N."/>
            <person name="Kumar H."/>
            <person name="Anbarasu A."/>
            <person name="Ramaiah S."/>
        </authorList>
    </citation>
    <scope>NUCLEOTIDE SEQUENCE [LARGE SCALE GENOMIC DNA]</scope>
    <source>
        <strain evidence="3 4">A01</strain>
    </source>
</reference>
<feature type="domain" description="HTH merR-type" evidence="2">
    <location>
        <begin position="11"/>
        <end position="79"/>
    </location>
</feature>
<dbReference type="SMART" id="SM00422">
    <property type="entry name" value="HTH_MERR"/>
    <property type="match status" value="1"/>
</dbReference>
<dbReference type="SUPFAM" id="SSF46955">
    <property type="entry name" value="Putative DNA-binding domain"/>
    <property type="match status" value="1"/>
</dbReference>
<dbReference type="InterPro" id="IPR000551">
    <property type="entry name" value="MerR-type_HTH_dom"/>
</dbReference>
<evidence type="ECO:0000313" key="3">
    <source>
        <dbReference type="EMBL" id="MFB8768779.1"/>
    </source>
</evidence>
<keyword evidence="1" id="KW-0238">DNA-binding</keyword>